<dbReference type="SUPFAM" id="SSF53474">
    <property type="entry name" value="alpha/beta-Hydrolases"/>
    <property type="match status" value="1"/>
</dbReference>
<evidence type="ECO:0000259" key="1">
    <source>
        <dbReference type="Pfam" id="PF00326"/>
    </source>
</evidence>
<dbReference type="PANTHER" id="PTHR43056">
    <property type="entry name" value="PEPTIDASE S9 PROLYL OLIGOPEPTIDASE"/>
    <property type="match status" value="1"/>
</dbReference>
<keyword evidence="3" id="KW-1185">Reference proteome</keyword>
<evidence type="ECO:0000313" key="3">
    <source>
        <dbReference type="Proteomes" id="UP001362999"/>
    </source>
</evidence>
<dbReference type="InterPro" id="IPR029058">
    <property type="entry name" value="AB_hydrolase_fold"/>
</dbReference>
<gene>
    <name evidence="2" type="ORF">R3P38DRAFT_2935586</name>
</gene>
<comment type="caution">
    <text evidence="2">The sequence shown here is derived from an EMBL/GenBank/DDBJ whole genome shotgun (WGS) entry which is preliminary data.</text>
</comment>
<dbReference type="Pfam" id="PF00326">
    <property type="entry name" value="Peptidase_S9"/>
    <property type="match status" value="1"/>
</dbReference>
<dbReference type="Gene3D" id="2.120.10.30">
    <property type="entry name" value="TolB, C-terminal domain"/>
    <property type="match status" value="1"/>
</dbReference>
<dbReference type="InterPro" id="IPR011042">
    <property type="entry name" value="6-blade_b-propeller_TolB-like"/>
</dbReference>
<evidence type="ECO:0000313" key="2">
    <source>
        <dbReference type="EMBL" id="KAK7028362.1"/>
    </source>
</evidence>
<dbReference type="AlphaFoldDB" id="A0AAW0BP62"/>
<dbReference type="Proteomes" id="UP001362999">
    <property type="component" value="Unassembled WGS sequence"/>
</dbReference>
<dbReference type="Gene3D" id="3.40.50.1820">
    <property type="entry name" value="alpha/beta hydrolase"/>
    <property type="match status" value="1"/>
</dbReference>
<feature type="domain" description="Peptidase S9 prolyl oligopeptidase catalytic" evidence="1">
    <location>
        <begin position="459"/>
        <end position="668"/>
    </location>
</feature>
<protein>
    <submittedName>
        <fullName evidence="2">Peptidase-S9 domain-containing protein</fullName>
    </submittedName>
</protein>
<dbReference type="SUPFAM" id="SSF82171">
    <property type="entry name" value="DPP6 N-terminal domain-like"/>
    <property type="match status" value="1"/>
</dbReference>
<dbReference type="InterPro" id="IPR001375">
    <property type="entry name" value="Peptidase_S9_cat"/>
</dbReference>
<reference evidence="2 3" key="1">
    <citation type="journal article" date="2024" name="J Genomics">
        <title>Draft genome sequencing and assembly of Favolaschia claudopus CIRM-BRFM 2984 isolated from oak limbs.</title>
        <authorList>
            <person name="Navarro D."/>
            <person name="Drula E."/>
            <person name="Chaduli D."/>
            <person name="Cazenave R."/>
            <person name="Ahrendt S."/>
            <person name="Wang J."/>
            <person name="Lipzen A."/>
            <person name="Daum C."/>
            <person name="Barry K."/>
            <person name="Grigoriev I.V."/>
            <person name="Favel A."/>
            <person name="Rosso M.N."/>
            <person name="Martin F."/>
        </authorList>
    </citation>
    <scope>NUCLEOTIDE SEQUENCE [LARGE SCALE GENOMIC DNA]</scope>
    <source>
        <strain evidence="2 3">CIRM-BRFM 2984</strain>
    </source>
</reference>
<dbReference type="PANTHER" id="PTHR43056:SF5">
    <property type="entry name" value="PEPTIDASE S9 PROLYL OLIGOPEPTIDASE CATALYTIC DOMAIN-CONTAINING PROTEIN"/>
    <property type="match status" value="1"/>
</dbReference>
<organism evidence="2 3">
    <name type="scientific">Favolaschia claudopus</name>
    <dbReference type="NCBI Taxonomy" id="2862362"/>
    <lineage>
        <taxon>Eukaryota</taxon>
        <taxon>Fungi</taxon>
        <taxon>Dikarya</taxon>
        <taxon>Basidiomycota</taxon>
        <taxon>Agaricomycotina</taxon>
        <taxon>Agaricomycetes</taxon>
        <taxon>Agaricomycetidae</taxon>
        <taxon>Agaricales</taxon>
        <taxon>Marasmiineae</taxon>
        <taxon>Mycenaceae</taxon>
        <taxon>Favolaschia</taxon>
    </lineage>
</organism>
<dbReference type="GO" id="GO:0008236">
    <property type="term" value="F:serine-type peptidase activity"/>
    <property type="evidence" value="ECO:0007669"/>
    <property type="project" value="InterPro"/>
</dbReference>
<accession>A0AAW0BP62</accession>
<dbReference type="GO" id="GO:0006508">
    <property type="term" value="P:proteolysis"/>
    <property type="evidence" value="ECO:0007669"/>
    <property type="project" value="InterPro"/>
</dbReference>
<dbReference type="InterPro" id="IPR050585">
    <property type="entry name" value="Xaa-Pro_dipeptidyl-ppase/CocE"/>
</dbReference>
<dbReference type="EMBL" id="JAWWNJ010000028">
    <property type="protein sequence ID" value="KAK7028362.1"/>
    <property type="molecule type" value="Genomic_DNA"/>
</dbReference>
<name>A0AAW0BP62_9AGAR</name>
<sequence length="677" mass="73754">MSQKTVKPYGTWDSPITVNTITDTDSVADLVDILVDPLTSQVYHIEKRPAEGGRDTLVHTQSGRDITAPSAGINWDVKSKVNGYGGAPAIVFGGVAYFSHASDGRLYRLNVEGANPVPEAITPENSFHKFANFDVCPVDPTILVGLFEDHTGCKTPVSVVNSLCFINTSTKSVFPLKSDASFYSSPKFSPDGKHLVWVEWDLPDMPWNGSEIWVADIVTTDGPKGSFDLKNLRHVAGEHSKISVAYPTWLSNHTVLFTSDVSGFENPWTYDCTTKEAKPVLEAPLAEAFALRDPPKKLGWSPYAAANAQVTEVLFTAMKDGHSVLYLVDVSSGTAKSVTCPYVEIHNIRALDPALRQVVFIGTTADSAPALVQCTLSSQTEPQAVFVNLQSDSHGSTLSPQYISLPRPLTLLVPHEQGEHPVHVIYYAPQNPNYAGLDGEKPPCVLNVHGGPVGLSPQSFSATKQFYTTRGWAWLDVNHAGSSGYGRAYMEGLRETWGVQDVDDCINAARILSAAPHNLVDPKRIFIRGASAGGYTTLAALTLRAEAGVFAAGCSSYGISDFQRLEQETHKFESGYLTMLFGPDPQTKLDRSPVFHAEKIVAPLLILQGDVDPAVPPSQAEIMVQSINKRGGTVEYKLYSGEGHGWKRKDTIQDALQREIRFYSRVLGIECSLQDDI</sequence>
<proteinExistence type="predicted"/>